<keyword evidence="8" id="KW-1185">Reference proteome</keyword>
<feature type="transmembrane region" description="Helical" evidence="5">
    <location>
        <begin position="20"/>
        <end position="38"/>
    </location>
</feature>
<dbReference type="RefSeq" id="WP_258843879.1">
    <property type="nucleotide sequence ID" value="NZ_JANUGX010000002.1"/>
</dbReference>
<dbReference type="PANTHER" id="PTHR36985">
    <property type="entry name" value="TRANSLOCATION AND ASSEMBLY MODULE SUBUNIT TAMB"/>
    <property type="match status" value="1"/>
</dbReference>
<keyword evidence="2 5" id="KW-0812">Transmembrane</keyword>
<accession>A0ABT2A1H6</accession>
<comment type="subcellular location">
    <subcellularLocation>
        <location evidence="1">Membrane</location>
        <topology evidence="1">Single-pass membrane protein</topology>
    </subcellularLocation>
</comment>
<proteinExistence type="predicted"/>
<comment type="caution">
    <text evidence="7">The sequence shown here is derived from an EMBL/GenBank/DDBJ whole genome shotgun (WGS) entry which is preliminary data.</text>
</comment>
<dbReference type="InterPro" id="IPR007452">
    <property type="entry name" value="TamB_C"/>
</dbReference>
<dbReference type="EMBL" id="JANUGX010000002">
    <property type="protein sequence ID" value="MCS0588032.1"/>
    <property type="molecule type" value="Genomic_DNA"/>
</dbReference>
<sequence length="1500" mass="155910">MNDQAEKPEHKPRRWPRRVAIGVAVTAVVIGGAVWYGGRETTLQMIAQRVANASGGKLTITGVTGSLYGHMHIGHVVFRTETSVMTADEIDIDWKPWQYLSRGVEIDKLYAKSLRVETLKESDEPTTMPTRLAPPFKVAVDDARLARAVFVNKGAETQIDDIRAGLHGDKERWKLDYAKANTPWGQVAASGTIANALPYKLNADASLSQTPGASSQAGAIAPQLKLHAGGDLQNTVIDASGQAARAQGTAKLVLSPFAEIPLQSFALNAQNIDPGFFNPGLPTADLNLAVAARLDAKRNITGSVHLTNDGPQGTIDQQRLPLRAMRGQLGGNLDSMKISDVLLDLGGAGRFTGSGSVERAPEEKGIGTARFALHTDRIDLKQIYGSMKTTAIAGDLSVANTQDTQTLNVNLVDAGMRLVAEAALQKNVLTLREARVSAGKGSVRVTGTANLLDTKPFKANVVASRLDPAAFGDFPKADVNAEINASGALAPQWQVAADFALRPSRLFDQPLSGKGKLVADAGGAVTGTGAGTGTGAKAAGGLHVHDLNANLALGRNTVALAGAFGKPGEKLAWRVEGRDLAALRKDLYGSLVANGVVSGTLDAPRTSFEADARNLGWVAKERSRDNGTLHASGEAWLAGTKDAKVAEVKATGSMQKLNPAAFGSPFAGSINGAFDASGRSGANMGGSVNLTLQQSTLSNSPLWGYARLTADKRHVSNADVDLHLGANVVAAKGAFGSGRDTLNWRIDAPQLAALGADYAGVLRGSGTLSGTMDTPSLTASLEGQNLRLMGTQNLKSLRATANVGSGRGAADPLALDVQIADYSSGAPGSETRIATARLQSTGTRGAHTITAAARGDAFDANVAVSGGYSGNTWSGTLNALQNRGRYALALAAPAPLRISGAPGSGIAGLAKPDRISFDNATIRLPAGSITVQSLAKNGLRWTSRGNATGVPLNYLAQASDAIRQNLRGDMTLGADWALDMRAPSVPGAPPALDGSLHVFREKGDLIAGDVAPVVLGLRQLDLRADVSGGALRAQLAVDGSRVGTARADATAQMIRGRLDNDSPLRLTATANLGSLAWVSPLIGQPGLEVDGALALNVTGAGTVGAPTLNGTVNGDRMAVRWPDQGLRLRNGQLRAVLAGDQLQLQRFAFEGNSGRASIDGNVRFAGGEATMNLKLVADKLEALSRPDRTVILSGQASVVRDATRFAVEGNFKADRALVEFAPQDRPTLSDDVIVLGRANPKDAPPKKGAAAVPLTIDLTADLGDDFHLRGMGADAYLAGNVHVRKVGDGAPRINGSVRVVSGTYAAYGQRLAIERGVATFSGPYDNPSIDVLAVRKRPEGEQLSETNVEAGVQVRGTALSPTAKLVSTPNVPDSEKLSWLVLGHGMEGTTGNEADVLSAAAGALLGGKGGTGGIQSKLANALGVDEFGVRQGAGQETGLANTVVTVGKRISSRLYLSFEQGAATATSVVRLRYKLTPRITVALQTGTNTALDVLYSWAFD</sequence>
<evidence type="ECO:0000313" key="8">
    <source>
        <dbReference type="Proteomes" id="UP001205560"/>
    </source>
</evidence>
<reference evidence="7 8" key="1">
    <citation type="submission" date="2022-08" db="EMBL/GenBank/DDBJ databases">
        <title>Reclassification of Massilia species as members of the genera Telluria, Duganella, Pseudoduganella, Mokoshia gen. nov. and Zemynaea gen. nov. using orthogonal and non-orthogonal genome-based approaches.</title>
        <authorList>
            <person name="Bowman J.P."/>
        </authorList>
    </citation>
    <scope>NUCLEOTIDE SEQUENCE [LARGE SCALE GENOMIC DNA]</scope>
    <source>
        <strain evidence="7 8">LMG 28164</strain>
    </source>
</reference>
<feature type="domain" description="Translocation and assembly module TamB C-terminal" evidence="6">
    <location>
        <begin position="1151"/>
        <end position="1499"/>
    </location>
</feature>
<dbReference type="Proteomes" id="UP001205560">
    <property type="component" value="Unassembled WGS sequence"/>
</dbReference>
<evidence type="ECO:0000256" key="5">
    <source>
        <dbReference type="SAM" id="Phobius"/>
    </source>
</evidence>
<evidence type="ECO:0000256" key="2">
    <source>
        <dbReference type="ARBA" id="ARBA00022692"/>
    </source>
</evidence>
<dbReference type="Pfam" id="PF04357">
    <property type="entry name" value="TamB"/>
    <property type="match status" value="1"/>
</dbReference>
<evidence type="ECO:0000256" key="4">
    <source>
        <dbReference type="ARBA" id="ARBA00023136"/>
    </source>
</evidence>
<name>A0ABT2A1H6_9BURK</name>
<keyword evidence="3 5" id="KW-1133">Transmembrane helix</keyword>
<keyword evidence="4 5" id="KW-0472">Membrane</keyword>
<protein>
    <submittedName>
        <fullName evidence="7">Translocation/assembly module TamB domain-containing protein</fullName>
    </submittedName>
</protein>
<evidence type="ECO:0000256" key="3">
    <source>
        <dbReference type="ARBA" id="ARBA00022989"/>
    </source>
</evidence>
<gene>
    <name evidence="7" type="ORF">NX782_02305</name>
</gene>
<evidence type="ECO:0000259" key="6">
    <source>
        <dbReference type="Pfam" id="PF04357"/>
    </source>
</evidence>
<evidence type="ECO:0000256" key="1">
    <source>
        <dbReference type="ARBA" id="ARBA00004167"/>
    </source>
</evidence>
<evidence type="ECO:0000313" key="7">
    <source>
        <dbReference type="EMBL" id="MCS0588032.1"/>
    </source>
</evidence>
<organism evidence="7 8">
    <name type="scientific">Massilia norwichensis</name>
    <dbReference type="NCBI Taxonomy" id="1442366"/>
    <lineage>
        <taxon>Bacteria</taxon>
        <taxon>Pseudomonadati</taxon>
        <taxon>Pseudomonadota</taxon>
        <taxon>Betaproteobacteria</taxon>
        <taxon>Burkholderiales</taxon>
        <taxon>Oxalobacteraceae</taxon>
        <taxon>Telluria group</taxon>
        <taxon>Massilia</taxon>
    </lineage>
</organism>
<dbReference type="PANTHER" id="PTHR36985:SF1">
    <property type="entry name" value="TRANSLOCATION AND ASSEMBLY MODULE SUBUNIT TAMB"/>
    <property type="match status" value="1"/>
</dbReference>